<dbReference type="AlphaFoldDB" id="A0A239K3N5"/>
<name>A0A239K3N5_9SPHN</name>
<reference evidence="2 3" key="1">
    <citation type="submission" date="2017-06" db="EMBL/GenBank/DDBJ databases">
        <authorList>
            <person name="Kim H.J."/>
            <person name="Triplett B.A."/>
        </authorList>
    </citation>
    <scope>NUCLEOTIDE SEQUENCE [LARGE SCALE GENOMIC DNA]</scope>
    <source>
        <strain evidence="2 3">DS15</strain>
    </source>
</reference>
<dbReference type="RefSeq" id="WP_089216879.1">
    <property type="nucleotide sequence ID" value="NZ_FZPA01000012.1"/>
</dbReference>
<dbReference type="EMBL" id="FZPA01000012">
    <property type="protein sequence ID" value="SNT12745.1"/>
    <property type="molecule type" value="Genomic_DNA"/>
</dbReference>
<dbReference type="Proteomes" id="UP000198339">
    <property type="component" value="Unassembled WGS sequence"/>
</dbReference>
<gene>
    <name evidence="2" type="ORF">SAMN06295955_11279</name>
</gene>
<feature type="compositionally biased region" description="Polar residues" evidence="1">
    <location>
        <begin position="76"/>
        <end position="88"/>
    </location>
</feature>
<dbReference type="PROSITE" id="PS51257">
    <property type="entry name" value="PROKAR_LIPOPROTEIN"/>
    <property type="match status" value="1"/>
</dbReference>
<protein>
    <submittedName>
        <fullName evidence="2">Uncharacterized protein</fullName>
    </submittedName>
</protein>
<evidence type="ECO:0000313" key="2">
    <source>
        <dbReference type="EMBL" id="SNT12745.1"/>
    </source>
</evidence>
<evidence type="ECO:0000256" key="1">
    <source>
        <dbReference type="SAM" id="MobiDB-lite"/>
    </source>
</evidence>
<accession>A0A239K3N5</accession>
<organism evidence="2 3">
    <name type="scientific">Sphingopyxis indica</name>
    <dbReference type="NCBI Taxonomy" id="436663"/>
    <lineage>
        <taxon>Bacteria</taxon>
        <taxon>Pseudomonadati</taxon>
        <taxon>Pseudomonadota</taxon>
        <taxon>Alphaproteobacteria</taxon>
        <taxon>Sphingomonadales</taxon>
        <taxon>Sphingomonadaceae</taxon>
        <taxon>Sphingopyxis</taxon>
    </lineage>
</organism>
<keyword evidence="3" id="KW-1185">Reference proteome</keyword>
<proteinExistence type="predicted"/>
<feature type="compositionally biased region" description="Low complexity" evidence="1">
    <location>
        <begin position="39"/>
        <end position="53"/>
    </location>
</feature>
<dbReference type="OrthoDB" id="7409056at2"/>
<evidence type="ECO:0000313" key="3">
    <source>
        <dbReference type="Proteomes" id="UP000198339"/>
    </source>
</evidence>
<sequence>MNFRRPLAAGAALSLIAGCTPTDVTLGNAVRTTMAAQVVDPDPQYDDPIPTTDGAKAGAAVERYRTDRVKKPVGIRTTSGQSGSGSPK</sequence>
<feature type="region of interest" description="Disordered" evidence="1">
    <location>
        <begin position="39"/>
        <end position="88"/>
    </location>
</feature>